<organism evidence="1 2">
    <name type="scientific">Lates japonicus</name>
    <name type="common">Japanese lates</name>
    <dbReference type="NCBI Taxonomy" id="270547"/>
    <lineage>
        <taxon>Eukaryota</taxon>
        <taxon>Metazoa</taxon>
        <taxon>Chordata</taxon>
        <taxon>Craniata</taxon>
        <taxon>Vertebrata</taxon>
        <taxon>Euteleostomi</taxon>
        <taxon>Actinopterygii</taxon>
        <taxon>Neopterygii</taxon>
        <taxon>Teleostei</taxon>
        <taxon>Neoteleostei</taxon>
        <taxon>Acanthomorphata</taxon>
        <taxon>Carangaria</taxon>
        <taxon>Carangaria incertae sedis</taxon>
        <taxon>Centropomidae</taxon>
        <taxon>Lates</taxon>
    </lineage>
</organism>
<protein>
    <submittedName>
        <fullName evidence="1">Uncharacterized protein</fullName>
    </submittedName>
</protein>
<dbReference type="AlphaFoldDB" id="A0AAD3MCE5"/>
<reference evidence="1" key="1">
    <citation type="submission" date="2022-08" db="EMBL/GenBank/DDBJ databases">
        <title>Genome sequencing of akame (Lates japonicus).</title>
        <authorList>
            <person name="Hashiguchi Y."/>
            <person name="Takahashi H."/>
        </authorList>
    </citation>
    <scope>NUCLEOTIDE SEQUENCE</scope>
    <source>
        <strain evidence="1">Kochi</strain>
    </source>
</reference>
<comment type="caution">
    <text evidence="1">The sequence shown here is derived from an EMBL/GenBank/DDBJ whole genome shotgun (WGS) entry which is preliminary data.</text>
</comment>
<accession>A0AAD3MCE5</accession>
<keyword evidence="2" id="KW-1185">Reference proteome</keyword>
<dbReference type="Proteomes" id="UP001279410">
    <property type="component" value="Unassembled WGS sequence"/>
</dbReference>
<evidence type="ECO:0000313" key="2">
    <source>
        <dbReference type="Proteomes" id="UP001279410"/>
    </source>
</evidence>
<gene>
    <name evidence="1" type="ORF">AKAME5_000441300</name>
</gene>
<evidence type="ECO:0000313" key="1">
    <source>
        <dbReference type="EMBL" id="GLD51337.1"/>
    </source>
</evidence>
<proteinExistence type="predicted"/>
<name>A0AAD3MCE5_LATJO</name>
<dbReference type="EMBL" id="BRZM01000010">
    <property type="protein sequence ID" value="GLD51337.1"/>
    <property type="molecule type" value="Genomic_DNA"/>
</dbReference>
<sequence>MSTLCSTSRAAFSGNTGPACRRFISWRFLDPIGSSLVPVVGTDEGQQTRCLSSPYLRGHGVNLRNLQPLARATKTANALAPSPVRMALVNARSLANKTSILKDFFESHRLDFLDATETWIPIGRWAVEEA</sequence>